<evidence type="ECO:0000313" key="1">
    <source>
        <dbReference type="EMBL" id="QNN77230.1"/>
    </source>
</evidence>
<dbReference type="EMBL" id="CP060731">
    <property type="protein sequence ID" value="QNN77230.1"/>
    <property type="molecule type" value="Genomic_DNA"/>
</dbReference>
<organism evidence="1 2">
    <name type="scientific">Pseudoxanthomonas mexicana</name>
    <dbReference type="NCBI Taxonomy" id="128785"/>
    <lineage>
        <taxon>Bacteria</taxon>
        <taxon>Pseudomonadati</taxon>
        <taxon>Pseudomonadota</taxon>
        <taxon>Gammaproteobacteria</taxon>
        <taxon>Lysobacterales</taxon>
        <taxon>Lysobacteraceae</taxon>
        <taxon>Pseudoxanthomonas</taxon>
    </lineage>
</organism>
<protein>
    <submittedName>
        <fullName evidence="1">Uncharacterized protein</fullName>
    </submittedName>
</protein>
<dbReference type="Proteomes" id="UP000515838">
    <property type="component" value="Chromosome"/>
</dbReference>
<dbReference type="GeneID" id="81472307"/>
<sequence>MAAVTAAVAVGAGMAYSANRQGAAAKAAGRAQGNAASDAMAKYDDVYGQSRADATPWMETGQQANSRLQALMNGDFSSFQADPSYQWQQDQGLQGLSRLAAARGNYRGGATDADILRFNQGLASQEYGKFFDRNMALSNQGLGTAQYLGQLGQNYAQNWAQARGIKGAADAQRAAAGPMTQAGYGNAIASAFSTYAGMGGGGGGGGFGGFDFSKMGGGQQRGNSFSTLFSGQANTGPGSIYNFGNNQDNLWGWRG</sequence>
<dbReference type="RefSeq" id="WP_187572878.1">
    <property type="nucleotide sequence ID" value="NZ_CP060731.1"/>
</dbReference>
<reference evidence="1 2" key="1">
    <citation type="submission" date="2020-08" db="EMBL/GenBank/DDBJ databases">
        <title>Streptomycin Non-resistant strain, P. mexicana.</title>
        <authorList>
            <person name="Ganesh-Kumar S."/>
            <person name="Zhe T."/>
            <person name="Yu Z."/>
            <person name="Min Y."/>
        </authorList>
    </citation>
    <scope>NUCLEOTIDE SEQUENCE [LARGE SCALE GENOMIC DNA]</scope>
    <source>
        <strain evidence="1 2">GTZY2</strain>
    </source>
</reference>
<gene>
    <name evidence="1" type="ORF">IAE60_15070</name>
</gene>
<accession>A0A7G9TAV5</accession>
<evidence type="ECO:0000313" key="2">
    <source>
        <dbReference type="Proteomes" id="UP000515838"/>
    </source>
</evidence>
<dbReference type="AlphaFoldDB" id="A0A7G9TAV5"/>
<proteinExistence type="predicted"/>
<name>A0A7G9TAV5_PSEMX</name>